<dbReference type="Proteomes" id="UP000005237">
    <property type="component" value="Unassembled WGS sequence"/>
</dbReference>
<dbReference type="EnsemblMetazoa" id="CJA40165a.1">
    <property type="protein sequence ID" value="CJA40165a.1"/>
    <property type="gene ID" value="WBGene00216013"/>
</dbReference>
<reference evidence="5" key="2">
    <citation type="submission" date="2022-06" db="UniProtKB">
        <authorList>
            <consortium name="EnsemblMetazoa"/>
        </authorList>
    </citation>
    <scope>IDENTIFICATION</scope>
    <source>
        <strain evidence="5">DF5081</strain>
    </source>
</reference>
<dbReference type="GO" id="GO:0003723">
    <property type="term" value="F:RNA binding"/>
    <property type="evidence" value="ECO:0007669"/>
    <property type="project" value="TreeGrafter"/>
</dbReference>
<keyword evidence="6" id="KW-1185">Reference proteome</keyword>
<feature type="domain" description="OB" evidence="4">
    <location>
        <begin position="88"/>
        <end position="172"/>
    </location>
</feature>
<dbReference type="InterPro" id="IPR012340">
    <property type="entry name" value="NA-bd_OB-fold"/>
</dbReference>
<dbReference type="SUPFAM" id="SSF50249">
    <property type="entry name" value="Nucleic acid-binding proteins"/>
    <property type="match status" value="1"/>
</dbReference>
<reference evidence="6" key="1">
    <citation type="submission" date="2010-08" db="EMBL/GenBank/DDBJ databases">
        <authorList>
            <consortium name="Caenorhabditis japonica Sequencing Consortium"/>
            <person name="Wilson R.K."/>
        </authorList>
    </citation>
    <scope>NUCLEOTIDE SEQUENCE [LARGE SCALE GENOMIC DNA]</scope>
    <source>
        <strain evidence="6">DF5081</strain>
    </source>
</reference>
<dbReference type="GO" id="GO:0005829">
    <property type="term" value="C:cytosol"/>
    <property type="evidence" value="ECO:0007669"/>
    <property type="project" value="TreeGrafter"/>
</dbReference>
<evidence type="ECO:0000256" key="2">
    <source>
        <dbReference type="ARBA" id="ARBA00033155"/>
    </source>
</evidence>
<sequence length="222" mass="24916">VKMADVLVQEGEEPKLSKKELNKLAKKAQKASKAAEKGGNQQQSASEEQEDYSKDFYGSYGLVNSKEKKELNFLRVKEVTAANATKDIWVRGRVHTTRSKGKNCFLVLRQGVYTVQVAMFMNEKISKQMLKFVSSISKESIVDVYATINKVENPIESCTQKDVELLAQQVFVVSSSAPKLPLQIEDASRRAPTDEESPTSRRISWQLSTWTPDSTIVFSIFA</sequence>
<dbReference type="InterPro" id="IPR004523">
    <property type="entry name" value="Asp-tRNA_synthase_2"/>
</dbReference>
<evidence type="ECO:0000256" key="3">
    <source>
        <dbReference type="SAM" id="MobiDB-lite"/>
    </source>
</evidence>
<dbReference type="InterPro" id="IPR004365">
    <property type="entry name" value="NA-bd_OB_tRNA"/>
</dbReference>
<dbReference type="GO" id="GO:0006422">
    <property type="term" value="P:aspartyl-tRNA aminoacylation"/>
    <property type="evidence" value="ECO:0007669"/>
    <property type="project" value="InterPro"/>
</dbReference>
<evidence type="ECO:0000313" key="5">
    <source>
        <dbReference type="EnsemblMetazoa" id="CJA40165a.1"/>
    </source>
</evidence>
<dbReference type="GO" id="GO:0005524">
    <property type="term" value="F:ATP binding"/>
    <property type="evidence" value="ECO:0007669"/>
    <property type="project" value="InterPro"/>
</dbReference>
<keyword evidence="1" id="KW-0963">Cytoplasm</keyword>
<dbReference type="Gene3D" id="2.40.50.140">
    <property type="entry name" value="Nucleic acid-binding proteins"/>
    <property type="match status" value="1"/>
</dbReference>
<dbReference type="GO" id="GO:0017101">
    <property type="term" value="C:aminoacyl-tRNA synthetase multienzyme complex"/>
    <property type="evidence" value="ECO:0007669"/>
    <property type="project" value="TreeGrafter"/>
</dbReference>
<protein>
    <recommendedName>
        <fullName evidence="2">Aspartyl-tRNA synthetase</fullName>
    </recommendedName>
</protein>
<dbReference type="Pfam" id="PF01336">
    <property type="entry name" value="tRNA_anti-codon"/>
    <property type="match status" value="1"/>
</dbReference>
<dbReference type="AlphaFoldDB" id="A0A8R1ESR2"/>
<evidence type="ECO:0000313" key="6">
    <source>
        <dbReference type="Proteomes" id="UP000005237"/>
    </source>
</evidence>
<dbReference type="PANTHER" id="PTHR43450:SF1">
    <property type="entry name" value="ASPARTATE--TRNA LIGASE, CYTOPLASMIC"/>
    <property type="match status" value="1"/>
</dbReference>
<dbReference type="FunFam" id="2.40.50.140:FF:000132">
    <property type="entry name" value="Aspartyl-tRNA synthetase, cytoplasmic"/>
    <property type="match status" value="1"/>
</dbReference>
<proteinExistence type="predicted"/>
<dbReference type="GO" id="GO:0004815">
    <property type="term" value="F:aspartate-tRNA ligase activity"/>
    <property type="evidence" value="ECO:0007669"/>
    <property type="project" value="InterPro"/>
</dbReference>
<organism evidence="5 6">
    <name type="scientific">Caenorhabditis japonica</name>
    <dbReference type="NCBI Taxonomy" id="281687"/>
    <lineage>
        <taxon>Eukaryota</taxon>
        <taxon>Metazoa</taxon>
        <taxon>Ecdysozoa</taxon>
        <taxon>Nematoda</taxon>
        <taxon>Chromadorea</taxon>
        <taxon>Rhabditida</taxon>
        <taxon>Rhabditina</taxon>
        <taxon>Rhabditomorpha</taxon>
        <taxon>Rhabditoidea</taxon>
        <taxon>Rhabditidae</taxon>
        <taxon>Peloderinae</taxon>
        <taxon>Caenorhabditis</taxon>
    </lineage>
</organism>
<dbReference type="CDD" id="cd04320">
    <property type="entry name" value="AspRS_cyto_N"/>
    <property type="match status" value="1"/>
</dbReference>
<evidence type="ECO:0000256" key="1">
    <source>
        <dbReference type="ARBA" id="ARBA00022490"/>
    </source>
</evidence>
<feature type="compositionally biased region" description="Basic and acidic residues" evidence="3">
    <location>
        <begin position="12"/>
        <end position="23"/>
    </location>
</feature>
<accession>A0A8R1ESR2</accession>
<name>A0A8R1ESR2_CAEJA</name>
<dbReference type="PANTHER" id="PTHR43450">
    <property type="entry name" value="ASPARTYL-TRNA SYNTHETASE"/>
    <property type="match status" value="1"/>
</dbReference>
<evidence type="ECO:0000259" key="4">
    <source>
        <dbReference type="Pfam" id="PF01336"/>
    </source>
</evidence>
<feature type="region of interest" description="Disordered" evidence="3">
    <location>
        <begin position="1"/>
        <end position="51"/>
    </location>
</feature>